<proteinExistence type="inferred from homology"/>
<dbReference type="FunFam" id="1.20.58.390:FF:000005">
    <property type="entry name" value="Putative gamma-aminobutyric acid receptor subunit rho-2-like"/>
    <property type="match status" value="1"/>
</dbReference>
<feature type="transmembrane region" description="Helical" evidence="16">
    <location>
        <begin position="432"/>
        <end position="454"/>
    </location>
</feature>
<dbReference type="PRINTS" id="PR00253">
    <property type="entry name" value="GABAARECEPTR"/>
</dbReference>
<dbReference type="Pfam" id="PF02932">
    <property type="entry name" value="Neur_chan_memb"/>
    <property type="match status" value="2"/>
</dbReference>
<comment type="caution">
    <text evidence="16">Lacks conserved residue(s) required for the propagation of feature annotation.</text>
</comment>
<evidence type="ECO:0000259" key="17">
    <source>
        <dbReference type="Pfam" id="PF02931"/>
    </source>
</evidence>
<evidence type="ECO:0000313" key="20">
    <source>
        <dbReference type="Proteomes" id="UP000887567"/>
    </source>
</evidence>
<keyword evidence="8 16" id="KW-0472">Membrane</keyword>
<dbReference type="RefSeq" id="XP_020912567.1">
    <property type="nucleotide sequence ID" value="XM_021056908.2"/>
</dbReference>
<keyword evidence="20" id="KW-1185">Reference proteome</keyword>
<evidence type="ECO:0000256" key="2">
    <source>
        <dbReference type="ARBA" id="ARBA00022475"/>
    </source>
</evidence>
<dbReference type="Gene3D" id="2.70.170.10">
    <property type="entry name" value="Neurotransmitter-gated ion-channel ligand-binding domain"/>
    <property type="match status" value="1"/>
</dbReference>
<evidence type="ECO:0000256" key="6">
    <source>
        <dbReference type="ARBA" id="ARBA00023018"/>
    </source>
</evidence>
<dbReference type="Proteomes" id="UP000887567">
    <property type="component" value="Unplaced"/>
</dbReference>
<evidence type="ECO:0000256" key="13">
    <source>
        <dbReference type="ARBA" id="ARBA00023303"/>
    </source>
</evidence>
<evidence type="ECO:0000256" key="10">
    <source>
        <dbReference type="ARBA" id="ARBA00023180"/>
    </source>
</evidence>
<feature type="transmembrane region" description="Helical" evidence="16">
    <location>
        <begin position="186"/>
        <end position="204"/>
    </location>
</feature>
<feature type="transmembrane region" description="Helical" evidence="16">
    <location>
        <begin position="546"/>
        <end position="570"/>
    </location>
</feature>
<evidence type="ECO:0000259" key="18">
    <source>
        <dbReference type="Pfam" id="PF02932"/>
    </source>
</evidence>
<keyword evidence="10" id="KW-0325">Glycoprotein</keyword>
<keyword evidence="1 16" id="KW-0813">Transport</keyword>
<feature type="transmembrane region" description="Helical" evidence="16">
    <location>
        <begin position="216"/>
        <end position="237"/>
    </location>
</feature>
<organism evidence="19 20">
    <name type="scientific">Exaiptasia diaphana</name>
    <name type="common">Tropical sea anemone</name>
    <name type="synonym">Aiptasia pulchella</name>
    <dbReference type="NCBI Taxonomy" id="2652724"/>
    <lineage>
        <taxon>Eukaryota</taxon>
        <taxon>Metazoa</taxon>
        <taxon>Cnidaria</taxon>
        <taxon>Anthozoa</taxon>
        <taxon>Hexacorallia</taxon>
        <taxon>Actiniaria</taxon>
        <taxon>Aiptasiidae</taxon>
        <taxon>Exaiptasia</taxon>
    </lineage>
</organism>
<evidence type="ECO:0000256" key="3">
    <source>
        <dbReference type="ARBA" id="ARBA00022692"/>
    </source>
</evidence>
<comment type="similarity">
    <text evidence="16">Belongs to the ligand-gated ion channel (TC 1.A.9) family.</text>
</comment>
<keyword evidence="2" id="KW-1003">Cell membrane</keyword>
<comment type="subcellular location">
    <subcellularLocation>
        <location evidence="15">Postsynaptic cell membrane</location>
        <topology evidence="15">Multi-pass membrane protein</topology>
    </subcellularLocation>
</comment>
<dbReference type="EnsemblMetazoa" id="XM_021056908.2">
    <property type="protein sequence ID" value="XP_020912567.1"/>
    <property type="gene ID" value="LOC110250305"/>
</dbReference>
<feature type="chain" id="PRO_5038172268" evidence="16">
    <location>
        <begin position="24"/>
        <end position="572"/>
    </location>
</feature>
<dbReference type="InterPro" id="IPR006028">
    <property type="entry name" value="GABAA/Glycine_rcpt"/>
</dbReference>
<feature type="domain" description="Neurotransmitter-gated ion-channel transmembrane" evidence="18">
    <location>
        <begin position="223"/>
        <end position="324"/>
    </location>
</feature>
<sequence length="572" mass="67002">MDCVKIHCVCLLVLNFIRVRIEASTLRSDSPLTSETLERLFKKQRYDPRIRPNVNGPPTRISTGFWVLSIDSVSVTDMAFGVDIFLRQEWVDERLDIGLNQTLSLGSSVMSDMWLPDTYFKNAKRSTFHDVTAKNLMLRIGNNGSVHYNTRVTLKILCIMDLRLYPFDVQHCPLHLESYGYSVDDITMSVFTVFFIFFFSGNWSGLTATFTFQRTYSFYVIQIYGPSALIVVLSWISFMLPRDHPPARVTLGVTSVLTVVTVFTMSNQAMPRVNYVKAIDKYLITCFLFVFASLVEYAILLTFIHRQHQHKSQEINRRKKTSSTSTITNGEPVKIPKELIFSRRFDLTKSTINHRKSSQALKEFSKNPDFKFCHDENRCFYRDENIAAIDRYSLRLFPLAFTLFNLYYWICIFKFPYLVISRVNYVKAIDKYLITCFLFVFASLVEYAILLTFIHRQHQHKSQETNRRKKTSSTSTITNGEPVKIPKELIFSRRLDLTKSTINHRKSSQALKEFSKNPDFKFCHDENRCFYRDENIAAIDRYSLRLFPLAFTLFNLYYWICIFKFPYLVISR</sequence>
<dbReference type="InterPro" id="IPR006029">
    <property type="entry name" value="Neurotrans-gated_channel_TM"/>
</dbReference>
<reference evidence="19" key="1">
    <citation type="submission" date="2022-11" db="UniProtKB">
        <authorList>
            <consortium name="EnsemblMetazoa"/>
        </authorList>
    </citation>
    <scope>IDENTIFICATION</scope>
</reference>
<keyword evidence="4 16" id="KW-0732">Signal</keyword>
<dbReference type="InterPro" id="IPR036734">
    <property type="entry name" value="Neur_chan_lig-bd_sf"/>
</dbReference>
<dbReference type="GO" id="GO:0005230">
    <property type="term" value="F:extracellular ligand-gated monoatomic ion channel activity"/>
    <property type="evidence" value="ECO:0007669"/>
    <property type="project" value="InterPro"/>
</dbReference>
<dbReference type="GeneID" id="110250305"/>
<comment type="catalytic activity">
    <reaction evidence="14">
        <text>chloride(in) = chloride(out)</text>
        <dbReference type="Rhea" id="RHEA:29823"/>
        <dbReference type="ChEBI" id="CHEBI:17996"/>
    </reaction>
</comment>
<dbReference type="OMA" id="CHDENRC"/>
<dbReference type="InterPro" id="IPR036719">
    <property type="entry name" value="Neuro-gated_channel_TM_sf"/>
</dbReference>
<dbReference type="AlphaFoldDB" id="A0A913XZ82"/>
<keyword evidence="9" id="KW-1015">Disulfide bond</keyword>
<keyword evidence="5 16" id="KW-1133">Transmembrane helix</keyword>
<keyword evidence="12" id="KW-0628">Postsynaptic cell membrane</keyword>
<feature type="domain" description="Neurotransmitter-gated ion-channel transmembrane" evidence="18">
    <location>
        <begin position="422"/>
        <end position="476"/>
    </location>
</feature>
<evidence type="ECO:0000256" key="1">
    <source>
        <dbReference type="ARBA" id="ARBA00022448"/>
    </source>
</evidence>
<feature type="signal peptide" evidence="16">
    <location>
        <begin position="1"/>
        <end position="23"/>
    </location>
</feature>
<evidence type="ECO:0000256" key="8">
    <source>
        <dbReference type="ARBA" id="ARBA00023136"/>
    </source>
</evidence>
<evidence type="ECO:0000256" key="5">
    <source>
        <dbReference type="ARBA" id="ARBA00022989"/>
    </source>
</evidence>
<keyword evidence="11" id="KW-0868">Chloride</keyword>
<evidence type="ECO:0000313" key="19">
    <source>
        <dbReference type="EnsemblMetazoa" id="XP_020912567.1"/>
    </source>
</evidence>
<evidence type="ECO:0000256" key="12">
    <source>
        <dbReference type="ARBA" id="ARBA00023257"/>
    </source>
</evidence>
<feature type="transmembrane region" description="Helical" evidence="16">
    <location>
        <begin position="249"/>
        <end position="270"/>
    </location>
</feature>
<keyword evidence="7 16" id="KW-0406">Ion transport</keyword>
<dbReference type="SUPFAM" id="SSF63712">
    <property type="entry name" value="Nicotinic receptor ligand binding domain-like"/>
    <property type="match status" value="1"/>
</dbReference>
<name>A0A913XZ82_EXADI</name>
<dbReference type="InterPro" id="IPR006201">
    <property type="entry name" value="Neur_channel"/>
</dbReference>
<dbReference type="InterPro" id="IPR038050">
    <property type="entry name" value="Neuro_actylchol_rec"/>
</dbReference>
<evidence type="ECO:0000256" key="16">
    <source>
        <dbReference type="RuleBase" id="RU000687"/>
    </source>
</evidence>
<dbReference type="PANTHER" id="PTHR18945">
    <property type="entry name" value="NEUROTRANSMITTER GATED ION CHANNEL"/>
    <property type="match status" value="1"/>
</dbReference>
<dbReference type="CDD" id="cd19049">
    <property type="entry name" value="LGIC_TM_anion"/>
    <property type="match status" value="1"/>
</dbReference>
<feature type="transmembrane region" description="Helical" evidence="16">
    <location>
        <begin position="396"/>
        <end position="420"/>
    </location>
</feature>
<evidence type="ECO:0000256" key="14">
    <source>
        <dbReference type="ARBA" id="ARBA00024167"/>
    </source>
</evidence>
<evidence type="ECO:0000256" key="4">
    <source>
        <dbReference type="ARBA" id="ARBA00022729"/>
    </source>
</evidence>
<dbReference type="CDD" id="cd18990">
    <property type="entry name" value="LGIC_ECD_GABAAR"/>
    <property type="match status" value="1"/>
</dbReference>
<evidence type="ECO:0000256" key="9">
    <source>
        <dbReference type="ARBA" id="ARBA00023157"/>
    </source>
</evidence>
<dbReference type="KEGG" id="epa:110250305"/>
<dbReference type="PROSITE" id="PS00236">
    <property type="entry name" value="NEUROTR_ION_CHANNEL"/>
    <property type="match status" value="1"/>
</dbReference>
<dbReference type="Gene3D" id="1.20.58.390">
    <property type="entry name" value="Neurotransmitter-gated ion-channel transmembrane domain"/>
    <property type="match status" value="2"/>
</dbReference>
<dbReference type="PRINTS" id="PR00252">
    <property type="entry name" value="NRIONCHANNEL"/>
</dbReference>
<feature type="transmembrane region" description="Helical" evidence="16">
    <location>
        <begin position="282"/>
        <end position="304"/>
    </location>
</feature>
<dbReference type="GO" id="GO:0045211">
    <property type="term" value="C:postsynaptic membrane"/>
    <property type="evidence" value="ECO:0007669"/>
    <property type="project" value="UniProtKB-SubCell"/>
</dbReference>
<evidence type="ECO:0000256" key="11">
    <source>
        <dbReference type="ARBA" id="ARBA00023214"/>
    </source>
</evidence>
<keyword evidence="3 16" id="KW-0812">Transmembrane</keyword>
<accession>A0A913XZ82</accession>
<evidence type="ECO:0000256" key="15">
    <source>
        <dbReference type="ARBA" id="ARBA00034104"/>
    </source>
</evidence>
<feature type="domain" description="Neurotransmitter-gated ion-channel ligand-binding" evidence="17">
    <location>
        <begin position="35"/>
        <end position="189"/>
    </location>
</feature>
<dbReference type="OrthoDB" id="203862at2759"/>
<dbReference type="SUPFAM" id="SSF90112">
    <property type="entry name" value="Neurotransmitter-gated ion-channel transmembrane pore"/>
    <property type="match status" value="2"/>
</dbReference>
<dbReference type="Pfam" id="PF02931">
    <property type="entry name" value="Neur_chan_LBD"/>
    <property type="match status" value="1"/>
</dbReference>
<dbReference type="InterPro" id="IPR018000">
    <property type="entry name" value="Neurotransmitter_ion_chnl_CS"/>
</dbReference>
<dbReference type="GO" id="GO:0004888">
    <property type="term" value="F:transmembrane signaling receptor activity"/>
    <property type="evidence" value="ECO:0007669"/>
    <property type="project" value="InterPro"/>
</dbReference>
<evidence type="ECO:0000256" key="7">
    <source>
        <dbReference type="ARBA" id="ARBA00023065"/>
    </source>
</evidence>
<keyword evidence="6" id="KW-0770">Synapse</keyword>
<dbReference type="InterPro" id="IPR006202">
    <property type="entry name" value="Neur_chan_lig-bd"/>
</dbReference>
<protein>
    <submittedName>
        <fullName evidence="19">Uncharacterized protein</fullName>
    </submittedName>
</protein>
<keyword evidence="13 16" id="KW-0407">Ion channel</keyword>